<feature type="transmembrane region" description="Helical" evidence="1">
    <location>
        <begin position="132"/>
        <end position="155"/>
    </location>
</feature>
<dbReference type="Pfam" id="PF13473">
    <property type="entry name" value="Cupredoxin_1"/>
    <property type="match status" value="1"/>
</dbReference>
<evidence type="ECO:0000313" key="4">
    <source>
        <dbReference type="Proteomes" id="UP001464923"/>
    </source>
</evidence>
<keyword evidence="1" id="KW-0812">Transmembrane</keyword>
<accession>A0ABV1JZX3</accession>
<keyword evidence="1" id="KW-0472">Membrane</keyword>
<evidence type="ECO:0000313" key="3">
    <source>
        <dbReference type="EMBL" id="MEQ3541504.1"/>
    </source>
</evidence>
<feature type="transmembrane region" description="Helical" evidence="1">
    <location>
        <begin position="41"/>
        <end position="58"/>
    </location>
</feature>
<dbReference type="Proteomes" id="UP001464923">
    <property type="component" value="Unassembled WGS sequence"/>
</dbReference>
<dbReference type="InterPro" id="IPR008972">
    <property type="entry name" value="Cupredoxin"/>
</dbReference>
<gene>
    <name evidence="3" type="ORF">WHI96_22070</name>
</gene>
<dbReference type="SUPFAM" id="SSF49503">
    <property type="entry name" value="Cupredoxins"/>
    <property type="match status" value="1"/>
</dbReference>
<dbReference type="Gene3D" id="2.60.40.420">
    <property type="entry name" value="Cupredoxins - blue copper proteins"/>
    <property type="match status" value="1"/>
</dbReference>
<feature type="transmembrane region" description="Helical" evidence="1">
    <location>
        <begin position="98"/>
        <end position="120"/>
    </location>
</feature>
<comment type="caution">
    <text evidence="3">The sequence shown here is derived from an EMBL/GenBank/DDBJ whole genome shotgun (WGS) entry which is preliminary data.</text>
</comment>
<reference evidence="3 4" key="1">
    <citation type="submission" date="2024-03" db="EMBL/GenBank/DDBJ databases">
        <title>Draft genome sequence of Pseudonocardia tropica JCM 19149.</title>
        <authorList>
            <person name="Butdee W."/>
            <person name="Duangmal K."/>
        </authorList>
    </citation>
    <scope>NUCLEOTIDE SEQUENCE [LARGE SCALE GENOMIC DNA]</scope>
    <source>
        <strain evidence="3 4">JCM 19149</strain>
    </source>
</reference>
<evidence type="ECO:0000256" key="1">
    <source>
        <dbReference type="SAM" id="Phobius"/>
    </source>
</evidence>
<keyword evidence="1" id="KW-1133">Transmembrane helix</keyword>
<proteinExistence type="predicted"/>
<name>A0ABV1JZX3_9PSEU</name>
<keyword evidence="4" id="KW-1185">Reference proteome</keyword>
<organism evidence="3 4">
    <name type="scientific">Pseudonocardia tropica</name>
    <dbReference type="NCBI Taxonomy" id="681289"/>
    <lineage>
        <taxon>Bacteria</taxon>
        <taxon>Bacillati</taxon>
        <taxon>Actinomycetota</taxon>
        <taxon>Actinomycetes</taxon>
        <taxon>Pseudonocardiales</taxon>
        <taxon>Pseudonocardiaceae</taxon>
        <taxon>Pseudonocardia</taxon>
    </lineage>
</organism>
<feature type="transmembrane region" description="Helical" evidence="1">
    <location>
        <begin position="17"/>
        <end position="35"/>
    </location>
</feature>
<feature type="domain" description="EfeO-type cupredoxin-like" evidence="2">
    <location>
        <begin position="183"/>
        <end position="254"/>
    </location>
</feature>
<feature type="transmembrane region" description="Helical" evidence="1">
    <location>
        <begin position="70"/>
        <end position="92"/>
    </location>
</feature>
<dbReference type="RefSeq" id="WP_345654907.1">
    <property type="nucleotide sequence ID" value="NZ_BAABLY010000103.1"/>
</dbReference>
<dbReference type="EMBL" id="JBEDNP010000015">
    <property type="protein sequence ID" value="MEQ3541504.1"/>
    <property type="molecule type" value="Genomic_DNA"/>
</dbReference>
<evidence type="ECO:0000259" key="2">
    <source>
        <dbReference type="Pfam" id="PF13473"/>
    </source>
</evidence>
<sequence length="255" mass="26161">MDVTTTRAATGVPWPRLLAFCAGLTLAGTVLLQAAGRFVGFPSLVLVDLAMLTGLLLLRGRRRAVRSGAVVIGLFSLLNNVHAGLFLAAVAAPAADPVTFLTCLTTWIGSLLAIPVAVAVVRSPDGHGPALLRPAVAAVLVAVTAAAAVLFVTIADDPAQPGDLSVVRERDGWGLLTDQAGRRFAPDRLTAGPGPVTVAVTNTDPLVGLTFVVPDLGVSERVAPGSTARITFDAPPGTHRLLDDTFLVEGTLTVG</sequence>
<dbReference type="InterPro" id="IPR028096">
    <property type="entry name" value="EfeO_Cupredoxin"/>
</dbReference>
<protein>
    <submittedName>
        <fullName evidence="3">Cupredoxin domain-containing protein</fullName>
    </submittedName>
</protein>